<name>X0XIP7_9ZZZZ</name>
<dbReference type="EMBL" id="BARS01037309">
    <property type="protein sequence ID" value="GAG24851.1"/>
    <property type="molecule type" value="Genomic_DNA"/>
</dbReference>
<feature type="domain" description="Peptidase M28" evidence="1">
    <location>
        <begin position="27"/>
        <end position="108"/>
    </location>
</feature>
<feature type="non-terminal residue" evidence="2">
    <location>
        <position position="1"/>
    </location>
</feature>
<proteinExistence type="predicted"/>
<evidence type="ECO:0000259" key="1">
    <source>
        <dbReference type="Pfam" id="PF04389"/>
    </source>
</evidence>
<comment type="caution">
    <text evidence="2">The sequence shown here is derived from an EMBL/GenBank/DDBJ whole genome shotgun (WGS) entry which is preliminary data.</text>
</comment>
<feature type="non-terminal residue" evidence="2">
    <location>
        <position position="256"/>
    </location>
</feature>
<organism evidence="2">
    <name type="scientific">marine sediment metagenome</name>
    <dbReference type="NCBI Taxonomy" id="412755"/>
    <lineage>
        <taxon>unclassified sequences</taxon>
        <taxon>metagenomes</taxon>
        <taxon>ecological metagenomes</taxon>
    </lineage>
</organism>
<reference evidence="2" key="1">
    <citation type="journal article" date="2014" name="Front. Microbiol.">
        <title>High frequency of phylogenetically diverse reductive dehalogenase-homologous genes in deep subseafloor sedimentary metagenomes.</title>
        <authorList>
            <person name="Kawai M."/>
            <person name="Futagami T."/>
            <person name="Toyoda A."/>
            <person name="Takaki Y."/>
            <person name="Nishi S."/>
            <person name="Hori S."/>
            <person name="Arai W."/>
            <person name="Tsubouchi T."/>
            <person name="Morono Y."/>
            <person name="Uchiyama I."/>
            <person name="Ito T."/>
            <person name="Fujiyama A."/>
            <person name="Inagaki F."/>
            <person name="Takami H."/>
        </authorList>
    </citation>
    <scope>NUCLEOTIDE SEQUENCE</scope>
    <source>
        <strain evidence="2">Expedition CK06-06</strain>
    </source>
</reference>
<dbReference type="SUPFAM" id="SSF53187">
    <property type="entry name" value="Zn-dependent exopeptidases"/>
    <property type="match status" value="1"/>
</dbReference>
<protein>
    <recommendedName>
        <fullName evidence="1">Peptidase M28 domain-containing protein</fullName>
    </recommendedName>
</protein>
<gene>
    <name evidence="2" type="ORF">S01H1_57219</name>
</gene>
<dbReference type="AlphaFoldDB" id="X0XIP7"/>
<accession>X0XIP7</accession>
<sequence length="256" mass="28432">AWAMPTFFSDVVQDFAELTREMNNNALAPYYGKFALQIASPSGSQLPFLMNIIGYDSGSDHMVFSNGSVKIPMVFFNCWPDDFYHSSMDTPDKSDPTQLKRVAFIAAASAIAATSAKPEDAQTFAALTAGKGRRRIAVKYEYSINLMQAAETADLYTAYKKAAITIEQSYKNEIANLKTILKIAEDDKNAISSVETESANFNTEMKASLESLSERYKFLCRQHDVIPVKLVLTPEEEKMSKLIPIKKAKGMVAQMD</sequence>
<dbReference type="Gene3D" id="3.40.630.10">
    <property type="entry name" value="Zn peptidases"/>
    <property type="match status" value="1"/>
</dbReference>
<evidence type="ECO:0000313" key="2">
    <source>
        <dbReference type="EMBL" id="GAG24851.1"/>
    </source>
</evidence>
<dbReference type="Pfam" id="PF04389">
    <property type="entry name" value="Peptidase_M28"/>
    <property type="match status" value="1"/>
</dbReference>
<dbReference type="InterPro" id="IPR007484">
    <property type="entry name" value="Peptidase_M28"/>
</dbReference>